<comment type="catalytic activity">
    <reaction evidence="13 14">
        <text>L-leucine + 2-oxoglutarate = 4-methyl-2-oxopentanoate + L-glutamate</text>
        <dbReference type="Rhea" id="RHEA:18321"/>
        <dbReference type="ChEBI" id="CHEBI:16810"/>
        <dbReference type="ChEBI" id="CHEBI:17865"/>
        <dbReference type="ChEBI" id="CHEBI:29985"/>
        <dbReference type="ChEBI" id="CHEBI:57427"/>
        <dbReference type="EC" id="2.6.1.42"/>
    </reaction>
</comment>
<dbReference type="GO" id="GO:0009098">
    <property type="term" value="P:L-leucine biosynthetic process"/>
    <property type="evidence" value="ECO:0007669"/>
    <property type="project" value="UniProtKB-UniPathway"/>
</dbReference>
<dbReference type="InterPro" id="IPR050571">
    <property type="entry name" value="Class-IV_PLP-Dep_Aminotrnsfr"/>
</dbReference>
<dbReference type="InterPro" id="IPR001544">
    <property type="entry name" value="Aminotrans_IV"/>
</dbReference>
<sequence>MDKSNLKVWLNGKILDYGGAKVPILTHSLQYGSGIFEGIRAYKTESGPAIFRLSDHVRRFIETAKIYSINLGYGAKEIENAIIEVVLQNKLDSCYIRPFAFYDDDDIGISVANKHVSVYIAAIPFGKYFGSAKDAGIRCKISSWKRINSDILPIRAKASGNYINSIIAGNEARASGYDEAILLSHNGYVAEGPGENIFIVRNGRLLTPGADSDILFGVTRDTIIKVAPKLGIPVMEGNIHKEELYIAEEAFFSGTAAEITPIINIDGIKIGSGSSGQITKKISEYYESIVSGKAPESKDWLTKVQ</sequence>
<reference evidence="15 16" key="2">
    <citation type="journal article" date="2010" name="Proc. Natl. Acad. Sci. U.S.A.">
        <title>Enigmatic, ultrasmall, uncultivated Archaea.</title>
        <authorList>
            <person name="Baker B.J."/>
            <person name="Comolli L.R."/>
            <person name="Dick G.J."/>
            <person name="Hauser L.J."/>
            <person name="Hyatt D."/>
            <person name="Dill B.D."/>
            <person name="Land M.L."/>
            <person name="Verberkmoes N.C."/>
            <person name="Hettich R.L."/>
            <person name="Banfield J.F."/>
        </authorList>
    </citation>
    <scope>NUCLEOTIDE SEQUENCE [LARGE SCALE GENOMIC DNA]</scope>
    <source>
        <strain evidence="15">ARMAN-2</strain>
    </source>
</reference>
<dbReference type="EC" id="2.6.1.42" evidence="14"/>
<comment type="pathway">
    <text evidence="4 14">Amino-acid biosynthesis; L-leucine biosynthesis; L-leucine from 3-methyl-2-oxobutanoate: step 4/4.</text>
</comment>
<comment type="pathway">
    <text evidence="2 14">Amino-acid biosynthesis; L-isoleucine biosynthesis; L-isoleucine from 2-oxobutanoate: step 4/4.</text>
</comment>
<dbReference type="InterPro" id="IPR005785">
    <property type="entry name" value="B_amino_transI"/>
</dbReference>
<keyword evidence="6 14" id="KW-0032">Aminotransferase</keyword>
<comment type="function">
    <text evidence="14">Acts on leucine, isoleucine and valine.</text>
</comment>
<evidence type="ECO:0000256" key="10">
    <source>
        <dbReference type="ARBA" id="ARBA00023304"/>
    </source>
</evidence>
<dbReference type="UniPathway" id="UPA00047">
    <property type="reaction ID" value="UER00058"/>
</dbReference>
<evidence type="ECO:0000256" key="7">
    <source>
        <dbReference type="ARBA" id="ARBA00022605"/>
    </source>
</evidence>
<keyword evidence="7 14" id="KW-0028">Amino-acid biosynthesis</keyword>
<proteinExistence type="inferred from homology"/>
<protein>
    <recommendedName>
        <fullName evidence="14">Branched-chain-amino-acid aminotransferase</fullName>
        <shortName evidence="14">BCAT</shortName>
        <ecNumber evidence="14">2.6.1.42</ecNumber>
    </recommendedName>
</protein>
<dbReference type="PANTHER" id="PTHR42743">
    <property type="entry name" value="AMINO-ACID AMINOTRANSFERASE"/>
    <property type="match status" value="1"/>
</dbReference>
<comment type="catalytic activity">
    <reaction evidence="12 14">
        <text>L-isoleucine + 2-oxoglutarate = (S)-3-methyl-2-oxopentanoate + L-glutamate</text>
        <dbReference type="Rhea" id="RHEA:24801"/>
        <dbReference type="ChEBI" id="CHEBI:16810"/>
        <dbReference type="ChEBI" id="CHEBI:29985"/>
        <dbReference type="ChEBI" id="CHEBI:35146"/>
        <dbReference type="ChEBI" id="CHEBI:58045"/>
        <dbReference type="EC" id="2.6.1.42"/>
    </reaction>
</comment>
<dbReference type="AlphaFoldDB" id="C7DIT1"/>
<evidence type="ECO:0000256" key="12">
    <source>
        <dbReference type="ARBA" id="ARBA00048798"/>
    </source>
</evidence>
<keyword evidence="10 14" id="KW-0100">Branched-chain amino acid biosynthesis</keyword>
<evidence type="ECO:0000256" key="3">
    <source>
        <dbReference type="ARBA" id="ARBA00004931"/>
    </source>
</evidence>
<evidence type="ECO:0000313" key="16">
    <source>
        <dbReference type="Proteomes" id="UP000332487"/>
    </source>
</evidence>
<dbReference type="Gene3D" id="3.30.470.10">
    <property type="match status" value="1"/>
</dbReference>
<dbReference type="InterPro" id="IPR043131">
    <property type="entry name" value="BCAT-like_N"/>
</dbReference>
<keyword evidence="16" id="KW-1185">Reference proteome</keyword>
<dbReference type="GO" id="GO:0052655">
    <property type="term" value="F:L-valine-2-oxoglutarate transaminase activity"/>
    <property type="evidence" value="ECO:0007669"/>
    <property type="project" value="RHEA"/>
</dbReference>
<evidence type="ECO:0000256" key="11">
    <source>
        <dbReference type="ARBA" id="ARBA00048212"/>
    </source>
</evidence>
<comment type="cofactor">
    <cofactor evidence="1 14">
        <name>pyridoxal 5'-phosphate</name>
        <dbReference type="ChEBI" id="CHEBI:597326"/>
    </cofactor>
</comment>
<evidence type="ECO:0000256" key="1">
    <source>
        <dbReference type="ARBA" id="ARBA00001933"/>
    </source>
</evidence>
<evidence type="ECO:0000256" key="8">
    <source>
        <dbReference type="ARBA" id="ARBA00022679"/>
    </source>
</evidence>
<dbReference type="NCBIfam" id="NF005146">
    <property type="entry name" value="PRK06606.1"/>
    <property type="match status" value="1"/>
</dbReference>
<dbReference type="Gene3D" id="3.20.10.10">
    <property type="entry name" value="D-amino Acid Aminotransferase, subunit A, domain 2"/>
    <property type="match status" value="1"/>
</dbReference>
<dbReference type="PANTHER" id="PTHR42743:SF11">
    <property type="entry name" value="AMINODEOXYCHORISMATE LYASE"/>
    <property type="match status" value="1"/>
</dbReference>
<dbReference type="Proteomes" id="UP000332487">
    <property type="component" value="Unassembled WGS sequence"/>
</dbReference>
<accession>C7DIT1</accession>
<dbReference type="InterPro" id="IPR043132">
    <property type="entry name" value="BCAT-like_C"/>
</dbReference>
<keyword evidence="9 14" id="KW-0663">Pyridoxal phosphate</keyword>
<comment type="catalytic activity">
    <reaction evidence="11 14">
        <text>L-valine + 2-oxoglutarate = 3-methyl-2-oxobutanoate + L-glutamate</text>
        <dbReference type="Rhea" id="RHEA:24813"/>
        <dbReference type="ChEBI" id="CHEBI:11851"/>
        <dbReference type="ChEBI" id="CHEBI:16810"/>
        <dbReference type="ChEBI" id="CHEBI:29985"/>
        <dbReference type="ChEBI" id="CHEBI:57762"/>
        <dbReference type="EC" id="2.6.1.42"/>
    </reaction>
</comment>
<dbReference type="InterPro" id="IPR036038">
    <property type="entry name" value="Aminotransferase-like"/>
</dbReference>
<keyword evidence="8 14" id="KW-0808">Transferase</keyword>
<dbReference type="SUPFAM" id="SSF56752">
    <property type="entry name" value="D-aminoacid aminotransferase-like PLP-dependent enzymes"/>
    <property type="match status" value="1"/>
</dbReference>
<gene>
    <name evidence="14" type="primary">ilvE</name>
    <name evidence="15" type="ORF">UNLARM2_0969</name>
</gene>
<comment type="similarity">
    <text evidence="5 14">Belongs to the class-IV pyridoxal-phosphate-dependent aminotransferase family.</text>
</comment>
<dbReference type="UniPathway" id="UPA00049">
    <property type="reaction ID" value="UER00062"/>
</dbReference>
<comment type="pathway">
    <text evidence="3 14">Amino-acid biosynthesis; L-valine biosynthesis; L-valine from pyruvate: step 4/4.</text>
</comment>
<dbReference type="Pfam" id="PF01063">
    <property type="entry name" value="Aminotran_4"/>
    <property type="match status" value="1"/>
</dbReference>
<evidence type="ECO:0000256" key="4">
    <source>
        <dbReference type="ARBA" id="ARBA00005072"/>
    </source>
</evidence>
<dbReference type="UniPathway" id="UPA00048">
    <property type="reaction ID" value="UER00073"/>
</dbReference>
<dbReference type="GO" id="GO:0052654">
    <property type="term" value="F:L-leucine-2-oxoglutarate transaminase activity"/>
    <property type="evidence" value="ECO:0007669"/>
    <property type="project" value="RHEA"/>
</dbReference>
<evidence type="ECO:0000256" key="9">
    <source>
        <dbReference type="ARBA" id="ARBA00022898"/>
    </source>
</evidence>
<evidence type="ECO:0000256" key="2">
    <source>
        <dbReference type="ARBA" id="ARBA00004824"/>
    </source>
</evidence>
<dbReference type="NCBIfam" id="TIGR01122">
    <property type="entry name" value="ilvE_I"/>
    <property type="match status" value="1"/>
</dbReference>
<organism evidence="15 16">
    <name type="scientific">Candidatus Micrarchaeum acidiphilum ARMAN-2</name>
    <dbReference type="NCBI Taxonomy" id="425595"/>
    <lineage>
        <taxon>Archaea</taxon>
        <taxon>Candidatus Micrarchaeota</taxon>
        <taxon>Candidatus Micrarchaeia</taxon>
        <taxon>Candidatus Micrarchaeales</taxon>
        <taxon>Candidatus Micrarchaeaceae</taxon>
        <taxon>Candidatus Micrarchaeum</taxon>
    </lineage>
</organism>
<evidence type="ECO:0000313" key="15">
    <source>
        <dbReference type="EMBL" id="EET89855.1"/>
    </source>
</evidence>
<dbReference type="GO" id="GO:0009097">
    <property type="term" value="P:isoleucine biosynthetic process"/>
    <property type="evidence" value="ECO:0007669"/>
    <property type="project" value="UniProtKB-UniPathway"/>
</dbReference>
<dbReference type="InterPro" id="IPR033939">
    <property type="entry name" value="BCAT_family"/>
</dbReference>
<dbReference type="GO" id="GO:0052656">
    <property type="term" value="F:L-isoleucine-2-oxoglutarate transaminase activity"/>
    <property type="evidence" value="ECO:0007669"/>
    <property type="project" value="RHEA"/>
</dbReference>
<name>C7DIT1_MICA2</name>
<dbReference type="CDD" id="cd01557">
    <property type="entry name" value="BCAT_beta_family"/>
    <property type="match status" value="1"/>
</dbReference>
<dbReference type="EMBL" id="GG697241">
    <property type="protein sequence ID" value="EET89855.1"/>
    <property type="molecule type" value="Genomic_DNA"/>
</dbReference>
<evidence type="ECO:0000256" key="14">
    <source>
        <dbReference type="RuleBase" id="RU364094"/>
    </source>
</evidence>
<evidence type="ECO:0000256" key="5">
    <source>
        <dbReference type="ARBA" id="ARBA00009320"/>
    </source>
</evidence>
<dbReference type="GO" id="GO:0009099">
    <property type="term" value="P:L-valine biosynthetic process"/>
    <property type="evidence" value="ECO:0007669"/>
    <property type="project" value="UniProtKB-UniPathway"/>
</dbReference>
<evidence type="ECO:0000256" key="13">
    <source>
        <dbReference type="ARBA" id="ARBA00049229"/>
    </source>
</evidence>
<dbReference type="FunFam" id="3.20.10.10:FF:000002">
    <property type="entry name" value="D-alanine aminotransferase"/>
    <property type="match status" value="1"/>
</dbReference>
<reference evidence="15 16" key="1">
    <citation type="journal article" date="2009" name="Genome Biol.">
        <title>Community-wide analysis of microbial genome sequence signatures.</title>
        <authorList>
            <person name="Dick G.J."/>
            <person name="Andersson A.F."/>
            <person name="Baker B.J."/>
            <person name="Simmons S.L."/>
            <person name="Thomas B.C."/>
            <person name="Yelton A.P."/>
            <person name="Banfield J.F."/>
        </authorList>
    </citation>
    <scope>NUCLEOTIDE SEQUENCE [LARGE SCALE GENOMIC DNA]</scope>
    <source>
        <strain evidence="15">ARMAN-2</strain>
    </source>
</reference>
<evidence type="ECO:0000256" key="6">
    <source>
        <dbReference type="ARBA" id="ARBA00022576"/>
    </source>
</evidence>